<dbReference type="Proteomes" id="UP000485569">
    <property type="component" value="Unassembled WGS sequence"/>
</dbReference>
<proteinExistence type="predicted"/>
<dbReference type="PROSITE" id="PS51658">
    <property type="entry name" value="BFN"/>
    <property type="match status" value="1"/>
</dbReference>
<dbReference type="AlphaFoldDB" id="A0A1V5SMC3"/>
<reference evidence="2" key="1">
    <citation type="submission" date="2017-02" db="EMBL/GenBank/DDBJ databases">
        <title>Delving into the versatile metabolic prowess of the omnipresent phylum Bacteroidetes.</title>
        <authorList>
            <person name="Nobu M.K."/>
            <person name="Mei R."/>
            <person name="Narihiro T."/>
            <person name="Kuroda K."/>
            <person name="Liu W.-T."/>
        </authorList>
    </citation>
    <scope>NUCLEOTIDE SEQUENCE</scope>
    <source>
        <strain evidence="2">ADurb.Bin276</strain>
    </source>
</reference>
<dbReference type="GO" id="GO:0004518">
    <property type="term" value="F:nuclease activity"/>
    <property type="evidence" value="ECO:0007669"/>
    <property type="project" value="InterPro"/>
</dbReference>
<dbReference type="EMBL" id="MWBQ01000163">
    <property type="protein sequence ID" value="OQA55351.1"/>
    <property type="molecule type" value="Genomic_DNA"/>
</dbReference>
<dbReference type="InterPro" id="IPR036104">
    <property type="entry name" value="BFN_sf"/>
</dbReference>
<dbReference type="Gene3D" id="3.10.690.10">
    <property type="entry name" value="Bifunctional nuclease domain"/>
    <property type="match status" value="1"/>
</dbReference>
<name>A0A1V5SMC3_9BACT</name>
<dbReference type="SUPFAM" id="SSF103256">
    <property type="entry name" value="Hypothetical protein TM0160"/>
    <property type="match status" value="1"/>
</dbReference>
<feature type="domain" description="BFN" evidence="1">
    <location>
        <begin position="1"/>
        <end position="132"/>
    </location>
</feature>
<sequence length="163" mass="18447">MLKMKVQGLMFDQKNSMAVVVLIDEEEKRSLPIWIGLFEAQAILLGLQEVDTPRPLTHDLISSILQKLDTKLDKVVITNIIDNTFYALLYLKMNEQEVTVDSRPSDGIALALKTGAPIFISEEVMSSTTVAMGDIDDKEIEDFRKFLETLKPEDLQKYLGQDK</sequence>
<protein>
    <recommendedName>
        <fullName evidence="1">BFN domain-containing protein</fullName>
    </recommendedName>
</protein>
<evidence type="ECO:0000259" key="1">
    <source>
        <dbReference type="PROSITE" id="PS51658"/>
    </source>
</evidence>
<dbReference type="InterPro" id="IPR003729">
    <property type="entry name" value="Bi_nuclease_dom"/>
</dbReference>
<dbReference type="PANTHER" id="PTHR15160">
    <property type="entry name" value="VON HIPPEL-LINDAU PROTEIN"/>
    <property type="match status" value="1"/>
</dbReference>
<organism evidence="2">
    <name type="scientific">Candidatus Atribacter allofermentans</name>
    <dbReference type="NCBI Taxonomy" id="1852833"/>
    <lineage>
        <taxon>Bacteria</taxon>
        <taxon>Pseudomonadati</taxon>
        <taxon>Atribacterota</taxon>
        <taxon>Atribacteria</taxon>
        <taxon>Atribacterales</taxon>
        <taxon>Atribacteraceae</taxon>
        <taxon>Atribacter</taxon>
    </lineage>
</organism>
<gene>
    <name evidence="2" type="ORF">BWY41_01685</name>
</gene>
<accession>A0A1V5SMC3</accession>
<comment type="caution">
    <text evidence="2">The sequence shown here is derived from an EMBL/GenBank/DDBJ whole genome shotgun (WGS) entry which is preliminary data.</text>
</comment>
<dbReference type="PANTHER" id="PTHR15160:SF1">
    <property type="entry name" value="VON HIPPEL-LINDAU DISEASE TUMOR SUPPRESSOR"/>
    <property type="match status" value="1"/>
</dbReference>
<evidence type="ECO:0000313" key="2">
    <source>
        <dbReference type="EMBL" id="OQA55351.1"/>
    </source>
</evidence>
<dbReference type="Pfam" id="PF02577">
    <property type="entry name" value="BFN_dom"/>
    <property type="match status" value="1"/>
</dbReference>